<dbReference type="Gene3D" id="1.10.443.10">
    <property type="entry name" value="Intergrase catalytic core"/>
    <property type="match status" value="1"/>
</dbReference>
<evidence type="ECO:0000256" key="2">
    <source>
        <dbReference type="ARBA" id="ARBA00022908"/>
    </source>
</evidence>
<dbReference type="AlphaFoldDB" id="A0A9E4N3Q0"/>
<dbReference type="InterPro" id="IPR011010">
    <property type="entry name" value="DNA_brk_join_enz"/>
</dbReference>
<dbReference type="InterPro" id="IPR046668">
    <property type="entry name" value="DUF6538"/>
</dbReference>
<comment type="caution">
    <text evidence="8">The sequence shown here is derived from an EMBL/GenBank/DDBJ whole genome shotgun (WGS) entry which is preliminary data.</text>
</comment>
<keyword evidence="4" id="KW-0233">DNA recombination</keyword>
<evidence type="ECO:0000256" key="1">
    <source>
        <dbReference type="ARBA" id="ARBA00008857"/>
    </source>
</evidence>
<protein>
    <submittedName>
        <fullName evidence="8">Tyrosine-type recombinase/integrase</fullName>
    </submittedName>
</protein>
<dbReference type="EMBL" id="JAEPCM010000091">
    <property type="protein sequence ID" value="MCG7945369.1"/>
    <property type="molecule type" value="Genomic_DNA"/>
</dbReference>
<dbReference type="GO" id="GO:0003677">
    <property type="term" value="F:DNA binding"/>
    <property type="evidence" value="ECO:0007669"/>
    <property type="project" value="UniProtKB-UniRule"/>
</dbReference>
<keyword evidence="2" id="KW-0229">DNA integration</keyword>
<gene>
    <name evidence="8" type="ORF">JAZ07_03375</name>
</gene>
<dbReference type="PROSITE" id="PS51898">
    <property type="entry name" value="TYR_RECOMBINASE"/>
    <property type="match status" value="1"/>
</dbReference>
<dbReference type="InterPro" id="IPR050090">
    <property type="entry name" value="Tyrosine_recombinase_XerCD"/>
</dbReference>
<dbReference type="GO" id="GO:0006310">
    <property type="term" value="P:DNA recombination"/>
    <property type="evidence" value="ECO:0007669"/>
    <property type="project" value="UniProtKB-KW"/>
</dbReference>
<feature type="domain" description="Tyr recombinase" evidence="6">
    <location>
        <begin position="243"/>
        <end position="432"/>
    </location>
</feature>
<evidence type="ECO:0000313" key="8">
    <source>
        <dbReference type="EMBL" id="MCG7945369.1"/>
    </source>
</evidence>
<dbReference type="Proteomes" id="UP000886667">
    <property type="component" value="Unassembled WGS sequence"/>
</dbReference>
<keyword evidence="3 5" id="KW-0238">DNA-binding</keyword>
<dbReference type="InterPro" id="IPR044068">
    <property type="entry name" value="CB"/>
</dbReference>
<dbReference type="InterPro" id="IPR013762">
    <property type="entry name" value="Integrase-like_cat_sf"/>
</dbReference>
<evidence type="ECO:0000256" key="5">
    <source>
        <dbReference type="PROSITE-ProRule" id="PRU01248"/>
    </source>
</evidence>
<dbReference type="InterPro" id="IPR010998">
    <property type="entry name" value="Integrase_recombinase_N"/>
</dbReference>
<dbReference type="PANTHER" id="PTHR30349">
    <property type="entry name" value="PHAGE INTEGRASE-RELATED"/>
    <property type="match status" value="1"/>
</dbReference>
<evidence type="ECO:0000259" key="7">
    <source>
        <dbReference type="PROSITE" id="PS51900"/>
    </source>
</evidence>
<dbReference type="PROSITE" id="PS51900">
    <property type="entry name" value="CB"/>
    <property type="match status" value="1"/>
</dbReference>
<dbReference type="Pfam" id="PF20172">
    <property type="entry name" value="DUF6538"/>
    <property type="match status" value="1"/>
</dbReference>
<dbReference type="Pfam" id="PF00589">
    <property type="entry name" value="Phage_integrase"/>
    <property type="match status" value="1"/>
</dbReference>
<evidence type="ECO:0000313" key="9">
    <source>
        <dbReference type="Proteomes" id="UP000886667"/>
    </source>
</evidence>
<dbReference type="SUPFAM" id="SSF56349">
    <property type="entry name" value="DNA breaking-rejoining enzymes"/>
    <property type="match status" value="1"/>
</dbReference>
<reference evidence="8" key="1">
    <citation type="journal article" date="2021" name="Proc. Natl. Acad. Sci. U.S.A.">
        <title>Global biogeography of chemosynthetic symbionts reveals both localized and globally distributed symbiont groups. .</title>
        <authorList>
            <person name="Osvatic J.T."/>
            <person name="Wilkins L.G.E."/>
            <person name="Leibrecht L."/>
            <person name="Leray M."/>
            <person name="Zauner S."/>
            <person name="Polzin J."/>
            <person name="Camacho Y."/>
            <person name="Gros O."/>
            <person name="van Gils J.A."/>
            <person name="Eisen J.A."/>
            <person name="Petersen J.M."/>
            <person name="Yuen B."/>
        </authorList>
    </citation>
    <scope>NUCLEOTIDE SEQUENCE</scope>
    <source>
        <strain evidence="8">MAGclacostrist064TRANS</strain>
    </source>
</reference>
<evidence type="ECO:0000256" key="4">
    <source>
        <dbReference type="ARBA" id="ARBA00023172"/>
    </source>
</evidence>
<dbReference type="PANTHER" id="PTHR30349:SF41">
    <property type="entry name" value="INTEGRASE_RECOMBINASE PROTEIN MJ0367-RELATED"/>
    <property type="match status" value="1"/>
</dbReference>
<evidence type="ECO:0000259" key="6">
    <source>
        <dbReference type="PROSITE" id="PS51898"/>
    </source>
</evidence>
<feature type="domain" description="Core-binding (CB)" evidence="7">
    <location>
        <begin position="131"/>
        <end position="215"/>
    </location>
</feature>
<dbReference type="InterPro" id="IPR002104">
    <property type="entry name" value="Integrase_catalytic"/>
</dbReference>
<sequence length="438" mass="50166">MSDGRYLVKRGETYYYKRKYPGWMQEVFGTHYQKSLRTKDLREARRLRDLMHSEFYKVVDTAKEEGADAPMVIRIAKDVHRLKGSEPGTTDGDNEEGAWYVLEQHIKKIEDKEPDLAKQALRIAKARIDSKPLRTHLAEYERYCSAGLQNGSVRDRMKMVDKWADEIGRDVPVISSLDPEDAWKFVNKHIIHSSVTQKTKNRRLNTLKLFYDWLQSKRYVKNNPFSDIKLEVIKGRRAGDRPPARQAWTDEQLKTLLTELSRLSTSAPMQRTRFNARVTIPIVKIGMYTGMRIDEICSLQVMDCADGVLNIKAGKTASAVRQVPIHPDLENLIDELKANRTSGPLIEGLAPGGYDRRAGWNISKFFGNRKRILGFPPTLVFHSLRHTFMTKLEQAEVNLLLIERIVGHKPNALAFSTYSKGATLDAMKEAISKISYDI</sequence>
<name>A0A9E4N3Q0_9GAMM</name>
<proteinExistence type="inferred from homology"/>
<dbReference type="GO" id="GO:0015074">
    <property type="term" value="P:DNA integration"/>
    <property type="evidence" value="ECO:0007669"/>
    <property type="project" value="UniProtKB-KW"/>
</dbReference>
<organism evidence="8 9">
    <name type="scientific">Candidatus Thiodiazotropha taylori</name>
    <dbReference type="NCBI Taxonomy" id="2792791"/>
    <lineage>
        <taxon>Bacteria</taxon>
        <taxon>Pseudomonadati</taxon>
        <taxon>Pseudomonadota</taxon>
        <taxon>Gammaproteobacteria</taxon>
        <taxon>Chromatiales</taxon>
        <taxon>Sedimenticolaceae</taxon>
        <taxon>Candidatus Thiodiazotropha</taxon>
    </lineage>
</organism>
<dbReference type="Gene3D" id="1.10.150.130">
    <property type="match status" value="1"/>
</dbReference>
<comment type="similarity">
    <text evidence="1">Belongs to the 'phage' integrase family.</text>
</comment>
<evidence type="ECO:0000256" key="3">
    <source>
        <dbReference type="ARBA" id="ARBA00023125"/>
    </source>
</evidence>
<accession>A0A9E4N3Q0</accession>